<dbReference type="InterPro" id="IPR019191">
    <property type="entry name" value="Essential_protein_Yae1_N"/>
</dbReference>
<comment type="caution">
    <text evidence="3">The sequence shown here is derived from an EMBL/GenBank/DDBJ whole genome shotgun (WGS) entry which is preliminary data.</text>
</comment>
<protein>
    <submittedName>
        <fullName evidence="3">Yae1 family protein</fullName>
    </submittedName>
</protein>
<evidence type="ECO:0000313" key="4">
    <source>
        <dbReference type="Proteomes" id="UP001217485"/>
    </source>
</evidence>
<feature type="domain" description="Essential protein Yae1 N-terminal" evidence="2">
    <location>
        <begin position="235"/>
        <end position="268"/>
    </location>
</feature>
<keyword evidence="4" id="KW-1185">Reference proteome</keyword>
<accession>A0ABT5CEJ8</accession>
<evidence type="ECO:0000256" key="1">
    <source>
        <dbReference type="SAM" id="MobiDB-lite"/>
    </source>
</evidence>
<dbReference type="RefSeq" id="WP_272102318.1">
    <property type="nucleotide sequence ID" value="NZ_JAQNDK010000005.1"/>
</dbReference>
<dbReference type="EMBL" id="JAQNDK010000005">
    <property type="protein sequence ID" value="MDC0684194.1"/>
    <property type="molecule type" value="Genomic_DNA"/>
</dbReference>
<name>A0ABT5CEJ8_9BACT</name>
<reference evidence="3 4" key="1">
    <citation type="submission" date="2023-01" db="EMBL/GenBank/DDBJ databases">
        <title>Minimal conservation of predation-associated metabolite biosynthetic gene clusters underscores biosynthetic potential of Myxococcota including descriptions for ten novel species: Archangium lansinium sp. nov., Myxococcus landrumus sp. nov., Nannocystis bai.</title>
        <authorList>
            <person name="Ahearne A."/>
            <person name="Stevens C."/>
            <person name="Dowd S."/>
        </authorList>
    </citation>
    <scope>NUCLEOTIDE SEQUENCE [LARGE SCALE GENOMIC DNA]</scope>
    <source>
        <strain evidence="3 4">WIWO2</strain>
    </source>
</reference>
<feature type="region of interest" description="Disordered" evidence="1">
    <location>
        <begin position="233"/>
        <end position="260"/>
    </location>
</feature>
<dbReference type="Proteomes" id="UP001217485">
    <property type="component" value="Unassembled WGS sequence"/>
</dbReference>
<gene>
    <name evidence="3" type="ORF">POL72_41110</name>
</gene>
<organism evidence="3 4">
    <name type="scientific">Sorangium atrum</name>
    <dbReference type="NCBI Taxonomy" id="2995308"/>
    <lineage>
        <taxon>Bacteria</taxon>
        <taxon>Pseudomonadati</taxon>
        <taxon>Myxococcota</taxon>
        <taxon>Polyangia</taxon>
        <taxon>Polyangiales</taxon>
        <taxon>Polyangiaceae</taxon>
        <taxon>Sorangium</taxon>
    </lineage>
</organism>
<proteinExistence type="predicted"/>
<evidence type="ECO:0000313" key="3">
    <source>
        <dbReference type="EMBL" id="MDC0684194.1"/>
    </source>
</evidence>
<dbReference type="Pfam" id="PF09811">
    <property type="entry name" value="Yae1_N"/>
    <property type="match status" value="1"/>
</dbReference>
<evidence type="ECO:0000259" key="2">
    <source>
        <dbReference type="Pfam" id="PF09811"/>
    </source>
</evidence>
<sequence length="324" mass="36244">MRSRFDAFCKSVLRETLGLVGGANTQVEVIATSQTMDIWYVPDPARAALRAELGLLGELAAEPCQFEPFHDTPGPAELRGCVRKQLHWHHELERRAGGAVPFPRLCVLSSGRPATVLDAFGFDPVPGRPGLYRAAPGWRIDLVVIAELPRTRDTLLLRLLGARAVLRDAIRELIALPDDAWEKGIALPWLLRLRFEVPAEPSARTAEDAEEEEIVTEVQQWFEQLKQSLRDEARREGLTEGRKEGLQEGRKEGLQEGRKEGLQEGQLRVLARQFEKKLGRPLTEMEHSVLAERFERLGADRLDDAKLALPPEALAAWLADPAAR</sequence>